<evidence type="ECO:0000256" key="1">
    <source>
        <dbReference type="SAM" id="MobiDB-lite"/>
    </source>
</evidence>
<comment type="caution">
    <text evidence="2">The sequence shown here is derived from an EMBL/GenBank/DDBJ whole genome shotgun (WGS) entry which is preliminary data.</text>
</comment>
<proteinExistence type="predicted"/>
<evidence type="ECO:0000313" key="2">
    <source>
        <dbReference type="EMBL" id="MCD9876645.1"/>
    </source>
</evidence>
<feature type="region of interest" description="Disordered" evidence="1">
    <location>
        <begin position="16"/>
        <end position="69"/>
    </location>
</feature>
<accession>A0A9Q3ZBS2</accession>
<evidence type="ECO:0000313" key="3">
    <source>
        <dbReference type="Proteomes" id="UP001108029"/>
    </source>
</evidence>
<reference evidence="2" key="1">
    <citation type="submission" date="2021-12" db="EMBL/GenBank/DDBJ databases">
        <authorList>
            <person name="Lee J.-H."/>
            <person name="Kim S.-B."/>
        </authorList>
    </citation>
    <scope>NUCLEOTIDE SEQUENCE</scope>
    <source>
        <strain evidence="2">NR30</strain>
    </source>
</reference>
<dbReference type="RefSeq" id="WP_232650812.1">
    <property type="nucleotide sequence ID" value="NZ_JAJSBI010000012.1"/>
</dbReference>
<gene>
    <name evidence="2" type="ORF">LJ657_23990</name>
</gene>
<dbReference type="AlphaFoldDB" id="A0A9Q3ZBS2"/>
<keyword evidence="3" id="KW-1185">Reference proteome</keyword>
<dbReference type="EMBL" id="JAJSBI010000012">
    <property type="protein sequence ID" value="MCD9876645.1"/>
    <property type="molecule type" value="Genomic_DNA"/>
</dbReference>
<sequence>MNVLVCAACGRRLSEPLRLPPELPERPESDGSENPDGSRHIPSTPPTPGPDGARTGPGRLMSAGPRDNEVCPGCGAEVATRFAERHGPYGTHCLPEAVSVAAV</sequence>
<organism evidence="2 3">
    <name type="scientific">Streptomyces guryensis</name>
    <dbReference type="NCBI Taxonomy" id="2886947"/>
    <lineage>
        <taxon>Bacteria</taxon>
        <taxon>Bacillati</taxon>
        <taxon>Actinomycetota</taxon>
        <taxon>Actinomycetes</taxon>
        <taxon>Kitasatosporales</taxon>
        <taxon>Streptomycetaceae</taxon>
        <taxon>Streptomyces</taxon>
    </lineage>
</organism>
<name>A0A9Q3ZBS2_9ACTN</name>
<protein>
    <submittedName>
        <fullName evidence="2">Uncharacterized protein</fullName>
    </submittedName>
</protein>
<dbReference type="Proteomes" id="UP001108029">
    <property type="component" value="Unassembled WGS sequence"/>
</dbReference>